<organism evidence="2 3">
    <name type="scientific">Helobdella robusta</name>
    <name type="common">Californian leech</name>
    <dbReference type="NCBI Taxonomy" id="6412"/>
    <lineage>
        <taxon>Eukaryota</taxon>
        <taxon>Metazoa</taxon>
        <taxon>Spiralia</taxon>
        <taxon>Lophotrochozoa</taxon>
        <taxon>Annelida</taxon>
        <taxon>Clitellata</taxon>
        <taxon>Hirudinea</taxon>
        <taxon>Rhynchobdellida</taxon>
        <taxon>Glossiphoniidae</taxon>
        <taxon>Helobdella</taxon>
    </lineage>
</organism>
<keyword evidence="3" id="KW-1185">Reference proteome</keyword>
<evidence type="ECO:0000313" key="1">
    <source>
        <dbReference type="EMBL" id="ESN97780.1"/>
    </source>
</evidence>
<dbReference type="InParanoid" id="T1FCC9"/>
<dbReference type="EMBL" id="KB097304">
    <property type="protein sequence ID" value="ESN97780.1"/>
    <property type="molecule type" value="Genomic_DNA"/>
</dbReference>
<evidence type="ECO:0000313" key="2">
    <source>
        <dbReference type="EnsemblMetazoa" id="HelroP177843"/>
    </source>
</evidence>
<dbReference type="HOGENOM" id="CLU_576572_0_0_1"/>
<sequence length="474" mass="55252">MNSNNIERILGVVPTNLSNIESYAANRYEEAYQTFNKKLVCSDLRNARYETDCHCDDDKYVQTKIRFNKEKLPYIFDSNVSLKKNVKKINHSRFERAPSETQFLQKVLYASEQPPDFKLTNNNVIESLSRPYFSSVGRNCRTSNSSINNDTSKWSSCESTIATYKNNIKTGYNSVEGNSIATTTKKKHNQPGECMFNSTFISPRVDLDLAQALWEVSSIESDETECHYEDGHEVEFVTNEQNGSDERMFILEQFSLSLCQQQPRHQQQHFQNHQRYQQHNEQHHQQFFNSSLHFFQQQQLQNYSSDDYRQVSQIDPEIQLYRTMSRKPCFDTVNDSRSREEIKTKNNYLDNDLNINKNQNLYRVRSKTSENSPKLTKKNILLIEDSENPIHKISNAYKIVDNTPSLNCLKSNKNTNNNNFNNVNNSKIINHISNKVDNTKDTSIHTNIASNQLNVRTKKVSKKIQFICKFFQIG</sequence>
<dbReference type="GeneID" id="20206478"/>
<dbReference type="Proteomes" id="UP000015101">
    <property type="component" value="Unassembled WGS sequence"/>
</dbReference>
<accession>T1FCC9</accession>
<dbReference type="RefSeq" id="XP_009024232.1">
    <property type="nucleotide sequence ID" value="XM_009025984.1"/>
</dbReference>
<reference evidence="2" key="3">
    <citation type="submission" date="2015-06" db="UniProtKB">
        <authorList>
            <consortium name="EnsemblMetazoa"/>
        </authorList>
    </citation>
    <scope>IDENTIFICATION</scope>
</reference>
<dbReference type="CTD" id="20206478"/>
<reference evidence="1 3" key="2">
    <citation type="journal article" date="2013" name="Nature">
        <title>Insights into bilaterian evolution from three spiralian genomes.</title>
        <authorList>
            <person name="Simakov O."/>
            <person name="Marletaz F."/>
            <person name="Cho S.J."/>
            <person name="Edsinger-Gonzales E."/>
            <person name="Havlak P."/>
            <person name="Hellsten U."/>
            <person name="Kuo D.H."/>
            <person name="Larsson T."/>
            <person name="Lv J."/>
            <person name="Arendt D."/>
            <person name="Savage R."/>
            <person name="Osoegawa K."/>
            <person name="de Jong P."/>
            <person name="Grimwood J."/>
            <person name="Chapman J.A."/>
            <person name="Shapiro H."/>
            <person name="Aerts A."/>
            <person name="Otillar R.P."/>
            <person name="Terry A.Y."/>
            <person name="Boore J.L."/>
            <person name="Grigoriev I.V."/>
            <person name="Lindberg D.R."/>
            <person name="Seaver E.C."/>
            <person name="Weisblat D.A."/>
            <person name="Putnam N.H."/>
            <person name="Rokhsar D.S."/>
        </authorList>
    </citation>
    <scope>NUCLEOTIDE SEQUENCE</scope>
</reference>
<dbReference type="EnsemblMetazoa" id="HelroT177843">
    <property type="protein sequence ID" value="HelroP177843"/>
    <property type="gene ID" value="HelroG177843"/>
</dbReference>
<protein>
    <submittedName>
        <fullName evidence="1 2">Uncharacterized protein</fullName>
    </submittedName>
</protein>
<gene>
    <name evidence="2" type="primary">20206478</name>
    <name evidence="1" type="ORF">HELRODRAFT_177843</name>
</gene>
<reference evidence="3" key="1">
    <citation type="submission" date="2012-12" db="EMBL/GenBank/DDBJ databases">
        <authorList>
            <person name="Hellsten U."/>
            <person name="Grimwood J."/>
            <person name="Chapman J.A."/>
            <person name="Shapiro H."/>
            <person name="Aerts A."/>
            <person name="Otillar R.P."/>
            <person name="Terry A.Y."/>
            <person name="Boore J.L."/>
            <person name="Simakov O."/>
            <person name="Marletaz F."/>
            <person name="Cho S.-J."/>
            <person name="Edsinger-Gonzales E."/>
            <person name="Havlak P."/>
            <person name="Kuo D.-H."/>
            <person name="Larsson T."/>
            <person name="Lv J."/>
            <person name="Arendt D."/>
            <person name="Savage R."/>
            <person name="Osoegawa K."/>
            <person name="de Jong P."/>
            <person name="Lindberg D.R."/>
            <person name="Seaver E.C."/>
            <person name="Weisblat D.A."/>
            <person name="Putnam N.H."/>
            <person name="Grigoriev I.V."/>
            <person name="Rokhsar D.S."/>
        </authorList>
    </citation>
    <scope>NUCLEOTIDE SEQUENCE</scope>
</reference>
<evidence type="ECO:0000313" key="3">
    <source>
        <dbReference type="Proteomes" id="UP000015101"/>
    </source>
</evidence>
<dbReference type="EMBL" id="AMQM01006206">
    <property type="status" value="NOT_ANNOTATED_CDS"/>
    <property type="molecule type" value="Genomic_DNA"/>
</dbReference>
<name>T1FCC9_HELRO</name>
<proteinExistence type="predicted"/>
<dbReference type="KEGG" id="hro:HELRODRAFT_177843"/>
<dbReference type="AlphaFoldDB" id="T1FCC9"/>